<comment type="catalytic activity">
    <reaction evidence="4">
        <text>(2R)-2-phosphoglycerate = (2R)-3-phosphoglycerate</text>
        <dbReference type="Rhea" id="RHEA:15901"/>
        <dbReference type="ChEBI" id="CHEBI:58272"/>
        <dbReference type="ChEBI" id="CHEBI:58289"/>
        <dbReference type="EC" id="5.4.2.11"/>
    </reaction>
</comment>
<comment type="similarity">
    <text evidence="1 4">Belongs to the phosphoglycerate mutase family. BPG-dependent PGAM subfamily.</text>
</comment>
<dbReference type="GO" id="GO:0006096">
    <property type="term" value="P:glycolytic process"/>
    <property type="evidence" value="ECO:0007669"/>
    <property type="project" value="UniProtKB-UniRule"/>
</dbReference>
<feature type="binding site" evidence="4 6">
    <location>
        <begin position="8"/>
        <end position="15"/>
    </location>
    <ligand>
        <name>substrate</name>
    </ligand>
</feature>
<evidence type="ECO:0000256" key="4">
    <source>
        <dbReference type="HAMAP-Rule" id="MF_01039"/>
    </source>
</evidence>
<name>A3IW24_9CHRO</name>
<feature type="site" description="Transition state stabilizer" evidence="4 7">
    <location>
        <position position="186"/>
    </location>
</feature>
<comment type="pathway">
    <text evidence="4">Carbohydrate degradation; glycolysis; pyruvate from D-glyceraldehyde 3-phosphate: step 3/5.</text>
</comment>
<evidence type="ECO:0000313" key="8">
    <source>
        <dbReference type="EMBL" id="EAZ89335.1"/>
    </source>
</evidence>
<feature type="binding site" evidence="4 6">
    <location>
        <begin position="21"/>
        <end position="22"/>
    </location>
    <ligand>
        <name>substrate</name>
    </ligand>
</feature>
<dbReference type="OrthoDB" id="9781415at2"/>
<dbReference type="EMBL" id="AAXW01000047">
    <property type="protein sequence ID" value="EAZ89335.1"/>
    <property type="molecule type" value="Genomic_DNA"/>
</dbReference>
<evidence type="ECO:0000256" key="3">
    <source>
        <dbReference type="ARBA" id="ARBA00023235"/>
    </source>
</evidence>
<dbReference type="AlphaFoldDB" id="A3IW24"/>
<comment type="function">
    <text evidence="4">Catalyzes the interconversion of 2-phosphoglycerate and 3-phosphoglycerate.</text>
</comment>
<dbReference type="Pfam" id="PF00300">
    <property type="entry name" value="His_Phos_1"/>
    <property type="match status" value="2"/>
</dbReference>
<evidence type="ECO:0000256" key="5">
    <source>
        <dbReference type="PIRSR" id="PIRSR613078-1"/>
    </source>
</evidence>
<dbReference type="GO" id="GO:0004619">
    <property type="term" value="F:phosphoglycerate mutase activity"/>
    <property type="evidence" value="ECO:0007669"/>
    <property type="project" value="UniProtKB-UniRule"/>
</dbReference>
<dbReference type="SMART" id="SM00855">
    <property type="entry name" value="PGAM"/>
    <property type="match status" value="1"/>
</dbReference>
<comment type="caution">
    <text evidence="8">The sequence shown here is derived from an EMBL/GenBank/DDBJ whole genome shotgun (WGS) entry which is preliminary data.</text>
</comment>
<feature type="active site" description="Tele-phosphohistidine intermediate" evidence="4 5">
    <location>
        <position position="9"/>
    </location>
</feature>
<evidence type="ECO:0000313" key="9">
    <source>
        <dbReference type="Proteomes" id="UP000003781"/>
    </source>
</evidence>
<feature type="binding site" evidence="4 6">
    <location>
        <position position="60"/>
    </location>
    <ligand>
        <name>substrate</name>
    </ligand>
</feature>
<feature type="binding site" evidence="4 6">
    <location>
        <position position="127"/>
    </location>
    <ligand>
        <name>substrate</name>
    </ligand>
</feature>
<dbReference type="SUPFAM" id="SSF53254">
    <property type="entry name" value="Phosphoglycerate mutase-like"/>
    <property type="match status" value="1"/>
</dbReference>
<dbReference type="EC" id="5.4.2.11" evidence="4"/>
<accession>A3IW24</accession>
<sequence length="233" mass="26324">MAKLILLRHGQSLWNAANKFTGWVDVPLSERGRAEATVASCKLRDQGYKIEVCFTSLLIRSIESAIVCLTECDEICGGKIPVIQHNSDDPDWHGWDKYAGNFYQELPIFTAQALDERYYGDLQGLNKAETAKKFGEEKVHEWRRSYSSRPPGGESLEDTKNRVVPYFQTRILDHVKRGRNVLVAAHGNSLRAMIMELDNLKPDEVPGLELATGVPIIYDFDDQGKLLEKTILT</sequence>
<dbReference type="NCBIfam" id="NF002217">
    <property type="entry name" value="PRK01112.1"/>
    <property type="match status" value="1"/>
</dbReference>
<evidence type="ECO:0000256" key="7">
    <source>
        <dbReference type="PIRSR" id="PIRSR613078-3"/>
    </source>
</evidence>
<dbReference type="PROSITE" id="PS00175">
    <property type="entry name" value="PG_MUTASE"/>
    <property type="match status" value="1"/>
</dbReference>
<dbReference type="Proteomes" id="UP000003781">
    <property type="component" value="Unassembled WGS sequence"/>
</dbReference>
<organism evidence="8 9">
    <name type="scientific">Crocosphaera chwakensis CCY0110</name>
    <dbReference type="NCBI Taxonomy" id="391612"/>
    <lineage>
        <taxon>Bacteria</taxon>
        <taxon>Bacillati</taxon>
        <taxon>Cyanobacteriota</taxon>
        <taxon>Cyanophyceae</taxon>
        <taxon>Oscillatoriophycideae</taxon>
        <taxon>Chroococcales</taxon>
        <taxon>Aphanothecaceae</taxon>
        <taxon>Crocosphaera</taxon>
        <taxon>Crocosphaera chwakensis</taxon>
    </lineage>
</organism>
<evidence type="ECO:0000256" key="2">
    <source>
        <dbReference type="ARBA" id="ARBA00023152"/>
    </source>
</evidence>
<reference evidence="8 9" key="1">
    <citation type="submission" date="2007-03" db="EMBL/GenBank/DDBJ databases">
        <authorList>
            <person name="Stal L."/>
            <person name="Ferriera S."/>
            <person name="Johnson J."/>
            <person name="Kravitz S."/>
            <person name="Beeson K."/>
            <person name="Sutton G."/>
            <person name="Rogers Y.-H."/>
            <person name="Friedman R."/>
            <person name="Frazier M."/>
            <person name="Venter J.C."/>
        </authorList>
    </citation>
    <scope>NUCLEOTIDE SEQUENCE [LARGE SCALE GENOMIC DNA]</scope>
    <source>
        <strain evidence="8 9">CCY0110</strain>
    </source>
</reference>
<feature type="binding site" evidence="4 6">
    <location>
        <begin position="143"/>
        <end position="144"/>
    </location>
    <ligand>
        <name>substrate</name>
    </ligand>
</feature>
<dbReference type="CDD" id="cd07067">
    <property type="entry name" value="HP_PGM_like"/>
    <property type="match status" value="1"/>
</dbReference>
<feature type="active site" description="Proton donor/acceptor" evidence="4 5">
    <location>
        <position position="116"/>
    </location>
</feature>
<dbReference type="InterPro" id="IPR029033">
    <property type="entry name" value="His_PPase_superfam"/>
</dbReference>
<keyword evidence="4" id="KW-0312">Gluconeogenesis</keyword>
<gene>
    <name evidence="4" type="primary">gpmA</name>
    <name evidence="8" type="ORF">CY0110_20535</name>
</gene>
<dbReference type="PIRSF" id="PIRSF000709">
    <property type="entry name" value="6PFK_2-Ptase"/>
    <property type="match status" value="1"/>
</dbReference>
<feature type="binding site" evidence="4 6">
    <location>
        <begin position="187"/>
        <end position="188"/>
    </location>
    <ligand>
        <name>substrate</name>
    </ligand>
</feature>
<dbReference type="eggNOG" id="COG0588">
    <property type="taxonomic scope" value="Bacteria"/>
</dbReference>
<keyword evidence="3 4" id="KW-0413">Isomerase</keyword>
<evidence type="ECO:0000256" key="6">
    <source>
        <dbReference type="PIRSR" id="PIRSR613078-2"/>
    </source>
</evidence>
<keyword evidence="2 4" id="KW-0324">Glycolysis</keyword>
<keyword evidence="9" id="KW-1185">Reference proteome</keyword>
<dbReference type="HAMAP" id="MF_01039">
    <property type="entry name" value="PGAM_GpmA"/>
    <property type="match status" value="1"/>
</dbReference>
<dbReference type="RefSeq" id="WP_008277580.1">
    <property type="nucleotide sequence ID" value="NZ_AAXW01000047.1"/>
</dbReference>
<dbReference type="InterPro" id="IPR001345">
    <property type="entry name" value="PG/BPGM_mutase_AS"/>
</dbReference>
<dbReference type="InterPro" id="IPR013078">
    <property type="entry name" value="His_Pase_superF_clade-1"/>
</dbReference>
<dbReference type="UniPathway" id="UPA00109">
    <property type="reaction ID" value="UER00186"/>
</dbReference>
<dbReference type="GO" id="GO:0006094">
    <property type="term" value="P:gluconeogenesis"/>
    <property type="evidence" value="ECO:0007669"/>
    <property type="project" value="UniProtKB-UniRule"/>
</dbReference>
<feature type="binding site" evidence="4 6">
    <location>
        <begin position="116"/>
        <end position="119"/>
    </location>
    <ligand>
        <name>substrate</name>
    </ligand>
</feature>
<dbReference type="PANTHER" id="PTHR11931">
    <property type="entry name" value="PHOSPHOGLYCERATE MUTASE"/>
    <property type="match status" value="1"/>
</dbReference>
<proteinExistence type="inferred from homology"/>
<protein>
    <recommendedName>
        <fullName evidence="4">2,3-bisphosphoglycerate-dependent phosphoglycerate mutase</fullName>
        <shortName evidence="4">BPG-dependent PGAM</shortName>
        <shortName evidence="4">PGAM</shortName>
        <shortName evidence="4">Phosphoglyceromutase</shortName>
        <shortName evidence="4">dPGM</shortName>
        <ecNumber evidence="4">5.4.2.11</ecNumber>
    </recommendedName>
</protein>
<dbReference type="InterPro" id="IPR005952">
    <property type="entry name" value="Phosphogly_mut1"/>
</dbReference>
<dbReference type="Gene3D" id="3.40.50.1240">
    <property type="entry name" value="Phosphoglycerate mutase-like"/>
    <property type="match status" value="1"/>
</dbReference>
<evidence type="ECO:0000256" key="1">
    <source>
        <dbReference type="ARBA" id="ARBA00006717"/>
    </source>
</evidence>